<gene>
    <name evidence="15" type="ORF">OSB1V03_LOCUS4205</name>
</gene>
<dbReference type="InterPro" id="IPR050324">
    <property type="entry name" value="CDP-alcohol_PTase-I"/>
</dbReference>
<sequence length="176" mass="19298">VIGYLVIGQHFTTALTLCAIGSVTDLLDGYYARKYNCVTKLGALLDPLADKLLVATLTITLAVVHLIPLWLALLILTRDSLIISGALYLMHRRLSPPKTWTRFIQMSTEMSTIKFVPTLISKINTGFQFSLVAVTLAAPVFSYTDHWALTCLQLATGATTLGSGLNYLKRLRPSAQ</sequence>
<dbReference type="InterPro" id="IPR004570">
    <property type="entry name" value="Phosphatidylglycerol_P_synth"/>
</dbReference>
<dbReference type="AlphaFoldDB" id="A0A7R9KIW2"/>
<evidence type="ECO:0000256" key="9">
    <source>
        <dbReference type="ARBA" id="ARBA00023209"/>
    </source>
</evidence>
<evidence type="ECO:0000256" key="10">
    <source>
        <dbReference type="ARBA" id="ARBA00023264"/>
    </source>
</evidence>
<dbReference type="PANTHER" id="PTHR14269:SF60">
    <property type="entry name" value="CARDIOLIPIN SYNTHASE (CMP-FORMING)"/>
    <property type="match status" value="1"/>
</dbReference>
<dbReference type="PIRSF" id="PIRSF000847">
    <property type="entry name" value="Phos_ph_gly_syn"/>
    <property type="match status" value="1"/>
</dbReference>
<dbReference type="PROSITE" id="PS00379">
    <property type="entry name" value="CDP_ALCOHOL_P_TRANSF"/>
    <property type="match status" value="1"/>
</dbReference>
<name>A0A7R9KIW2_9ACAR</name>
<evidence type="ECO:0000256" key="12">
    <source>
        <dbReference type="ARBA" id="ARBA00047433"/>
    </source>
</evidence>
<dbReference type="GO" id="GO:0005739">
    <property type="term" value="C:mitochondrion"/>
    <property type="evidence" value="ECO:0007669"/>
    <property type="project" value="TreeGrafter"/>
</dbReference>
<dbReference type="PANTHER" id="PTHR14269">
    <property type="entry name" value="CDP-DIACYLGLYCEROL--GLYCEROL-3-PHOSPHATE 3-PHOSPHATIDYLTRANSFERASE-RELATED"/>
    <property type="match status" value="1"/>
</dbReference>
<dbReference type="OrthoDB" id="10020554at2759"/>
<dbReference type="EMBL" id="OC856439">
    <property type="protein sequence ID" value="CAD7623754.1"/>
    <property type="molecule type" value="Genomic_DNA"/>
</dbReference>
<feature type="non-terminal residue" evidence="15">
    <location>
        <position position="1"/>
    </location>
</feature>
<evidence type="ECO:0000256" key="7">
    <source>
        <dbReference type="ARBA" id="ARBA00023098"/>
    </source>
</evidence>
<protein>
    <recommendedName>
        <fullName evidence="11">cardiolipin synthase (CMP-forming)</fullName>
        <ecNumber evidence="11">2.7.8.41</ecNumber>
    </recommendedName>
</protein>
<feature type="transmembrane region" description="Helical" evidence="14">
    <location>
        <begin position="147"/>
        <end position="168"/>
    </location>
</feature>
<evidence type="ECO:0000256" key="11">
    <source>
        <dbReference type="ARBA" id="ARBA00039001"/>
    </source>
</evidence>
<evidence type="ECO:0000256" key="13">
    <source>
        <dbReference type="RuleBase" id="RU003750"/>
    </source>
</evidence>
<dbReference type="InterPro" id="IPR048254">
    <property type="entry name" value="CDP_ALCOHOL_P_TRANSF_CS"/>
</dbReference>
<dbReference type="Proteomes" id="UP000759131">
    <property type="component" value="Unassembled WGS sequence"/>
</dbReference>
<reference evidence="15" key="1">
    <citation type="submission" date="2020-11" db="EMBL/GenBank/DDBJ databases">
        <authorList>
            <person name="Tran Van P."/>
        </authorList>
    </citation>
    <scope>NUCLEOTIDE SEQUENCE</scope>
</reference>
<keyword evidence="9" id="KW-0594">Phospholipid biosynthesis</keyword>
<dbReference type="Gene3D" id="1.20.120.1760">
    <property type="match status" value="1"/>
</dbReference>
<evidence type="ECO:0000313" key="15">
    <source>
        <dbReference type="EMBL" id="CAD7623754.1"/>
    </source>
</evidence>
<dbReference type="EMBL" id="CAJPIZ010001864">
    <property type="protein sequence ID" value="CAG2104184.1"/>
    <property type="molecule type" value="Genomic_DNA"/>
</dbReference>
<organism evidence="15">
    <name type="scientific">Medioppia subpectinata</name>
    <dbReference type="NCBI Taxonomy" id="1979941"/>
    <lineage>
        <taxon>Eukaryota</taxon>
        <taxon>Metazoa</taxon>
        <taxon>Ecdysozoa</taxon>
        <taxon>Arthropoda</taxon>
        <taxon>Chelicerata</taxon>
        <taxon>Arachnida</taxon>
        <taxon>Acari</taxon>
        <taxon>Acariformes</taxon>
        <taxon>Sarcoptiformes</taxon>
        <taxon>Oribatida</taxon>
        <taxon>Brachypylina</taxon>
        <taxon>Oppioidea</taxon>
        <taxon>Oppiidae</taxon>
        <taxon>Medioppia</taxon>
    </lineage>
</organism>
<evidence type="ECO:0000256" key="14">
    <source>
        <dbReference type="SAM" id="Phobius"/>
    </source>
</evidence>
<comment type="similarity">
    <text evidence="2 13">Belongs to the CDP-alcohol phosphatidyltransferase class-I family.</text>
</comment>
<evidence type="ECO:0000256" key="2">
    <source>
        <dbReference type="ARBA" id="ARBA00010441"/>
    </source>
</evidence>
<keyword evidence="4 13" id="KW-0808">Transferase</keyword>
<dbReference type="GO" id="GO:0016020">
    <property type="term" value="C:membrane"/>
    <property type="evidence" value="ECO:0007669"/>
    <property type="project" value="UniProtKB-SubCell"/>
</dbReference>
<keyword evidence="5 14" id="KW-0812">Transmembrane</keyword>
<keyword evidence="10" id="KW-1208">Phospholipid metabolism</keyword>
<comment type="catalytic activity">
    <reaction evidence="12">
        <text>a CDP-1,2-diacyl-sn-glycerol + a 1,2-diacyl-sn-glycero-3-phospho-(1'-sn-glycerol) = a cardiolipin + CMP + H(+)</text>
        <dbReference type="Rhea" id="RHEA:32931"/>
        <dbReference type="ChEBI" id="CHEBI:15378"/>
        <dbReference type="ChEBI" id="CHEBI:58332"/>
        <dbReference type="ChEBI" id="CHEBI:60377"/>
        <dbReference type="ChEBI" id="CHEBI:62237"/>
        <dbReference type="ChEBI" id="CHEBI:64716"/>
        <dbReference type="EC" id="2.7.8.41"/>
    </reaction>
</comment>
<dbReference type="Pfam" id="PF01066">
    <property type="entry name" value="CDP-OH_P_transf"/>
    <property type="match status" value="1"/>
</dbReference>
<keyword evidence="7" id="KW-0443">Lipid metabolism</keyword>
<proteinExistence type="inferred from homology"/>
<evidence type="ECO:0000256" key="8">
    <source>
        <dbReference type="ARBA" id="ARBA00023136"/>
    </source>
</evidence>
<dbReference type="InterPro" id="IPR043130">
    <property type="entry name" value="CDP-OH_PTrfase_TM_dom"/>
</dbReference>
<evidence type="ECO:0000256" key="4">
    <source>
        <dbReference type="ARBA" id="ARBA00022679"/>
    </source>
</evidence>
<dbReference type="GO" id="GO:0032049">
    <property type="term" value="P:cardiolipin biosynthetic process"/>
    <property type="evidence" value="ECO:0007669"/>
    <property type="project" value="TreeGrafter"/>
</dbReference>
<evidence type="ECO:0000256" key="6">
    <source>
        <dbReference type="ARBA" id="ARBA00022989"/>
    </source>
</evidence>
<keyword evidence="3" id="KW-0444">Lipid biosynthesis</keyword>
<comment type="subcellular location">
    <subcellularLocation>
        <location evidence="1">Membrane</location>
        <topology evidence="1">Multi-pass membrane protein</topology>
    </subcellularLocation>
</comment>
<dbReference type="GO" id="GO:0008444">
    <property type="term" value="F:CDP-diacylglycerol-glycerol-3-phosphate 3-phosphatidyltransferase activity"/>
    <property type="evidence" value="ECO:0007669"/>
    <property type="project" value="InterPro"/>
</dbReference>
<keyword evidence="16" id="KW-1185">Reference proteome</keyword>
<evidence type="ECO:0000256" key="3">
    <source>
        <dbReference type="ARBA" id="ARBA00022516"/>
    </source>
</evidence>
<evidence type="ECO:0000256" key="5">
    <source>
        <dbReference type="ARBA" id="ARBA00022692"/>
    </source>
</evidence>
<keyword evidence="6 14" id="KW-1133">Transmembrane helix</keyword>
<dbReference type="InterPro" id="IPR000462">
    <property type="entry name" value="CDP-OH_P_trans"/>
</dbReference>
<accession>A0A7R9KIW2</accession>
<evidence type="ECO:0000256" key="1">
    <source>
        <dbReference type="ARBA" id="ARBA00004141"/>
    </source>
</evidence>
<keyword evidence="8 14" id="KW-0472">Membrane</keyword>
<evidence type="ECO:0000313" key="16">
    <source>
        <dbReference type="Proteomes" id="UP000759131"/>
    </source>
</evidence>
<feature type="transmembrane region" description="Helical" evidence="14">
    <location>
        <begin position="52"/>
        <end position="76"/>
    </location>
</feature>
<feature type="transmembrane region" description="Helical" evidence="14">
    <location>
        <begin position="123"/>
        <end position="141"/>
    </location>
</feature>
<dbReference type="GO" id="GO:0043337">
    <property type="term" value="F:cardiolipin synthase (CMP-forming)"/>
    <property type="evidence" value="ECO:0007669"/>
    <property type="project" value="UniProtKB-EC"/>
</dbReference>
<dbReference type="EC" id="2.7.8.41" evidence="11"/>